<sequence length="112" mass="12996">MEAMGDGKNARLKRAKKRVKKIKGFYTHLTVYLLINSALLLIKIVGNAHYGESFMGPVLHFSTFGTWLFWGIGLFFHGVKVFYGRTLFSNKWEARQLEKFLEEERGNSEKHL</sequence>
<keyword evidence="1" id="KW-1133">Transmembrane helix</keyword>
<evidence type="ECO:0000313" key="4">
    <source>
        <dbReference type="Proteomes" id="UP000286990"/>
    </source>
</evidence>
<dbReference type="Proteomes" id="UP000286990">
    <property type="component" value="Unassembled WGS sequence"/>
</dbReference>
<dbReference type="InterPro" id="IPR025698">
    <property type="entry name" value="2TM_dom"/>
</dbReference>
<feature type="transmembrane region" description="Helical" evidence="1">
    <location>
        <begin position="64"/>
        <end position="83"/>
    </location>
</feature>
<dbReference type="EMBL" id="QUSX01000002">
    <property type="protein sequence ID" value="RRQ48146.1"/>
    <property type="molecule type" value="Genomic_DNA"/>
</dbReference>
<evidence type="ECO:0000256" key="1">
    <source>
        <dbReference type="SAM" id="Phobius"/>
    </source>
</evidence>
<evidence type="ECO:0000259" key="2">
    <source>
        <dbReference type="Pfam" id="PF13239"/>
    </source>
</evidence>
<dbReference type="RefSeq" id="WP_125222869.1">
    <property type="nucleotide sequence ID" value="NZ_QUSX01000002.1"/>
</dbReference>
<keyword evidence="4" id="KW-1185">Reference proteome</keyword>
<name>A0A3R8R1H2_9FLAO</name>
<protein>
    <recommendedName>
        <fullName evidence="2">2TM domain-containing protein</fullName>
    </recommendedName>
</protein>
<organism evidence="3 4">
    <name type="scientific">Maribacter algicola</name>
    <dbReference type="NCBI Taxonomy" id="2498892"/>
    <lineage>
        <taxon>Bacteria</taxon>
        <taxon>Pseudomonadati</taxon>
        <taxon>Bacteroidota</taxon>
        <taxon>Flavobacteriia</taxon>
        <taxon>Flavobacteriales</taxon>
        <taxon>Flavobacteriaceae</taxon>
        <taxon>Maribacter</taxon>
    </lineage>
</organism>
<keyword evidence="1" id="KW-0472">Membrane</keyword>
<reference evidence="4" key="2">
    <citation type="submission" date="2018-12" db="EMBL/GenBank/DDBJ databases">
        <title>Maribacter lutimaris sp. nov., isolated from marine sediment.</title>
        <authorList>
            <person name="Kim K.K."/>
        </authorList>
    </citation>
    <scope>NUCLEOTIDE SEQUENCE [LARGE SCALE GENOMIC DNA]</scope>
    <source>
        <strain evidence="4">PoM-212</strain>
    </source>
</reference>
<gene>
    <name evidence="3" type="ORF">DZC72_10500</name>
</gene>
<dbReference type="AlphaFoldDB" id="A0A3R8R1H2"/>
<feature type="transmembrane region" description="Helical" evidence="1">
    <location>
        <begin position="24"/>
        <end position="44"/>
    </location>
</feature>
<evidence type="ECO:0000313" key="3">
    <source>
        <dbReference type="EMBL" id="RRQ48146.1"/>
    </source>
</evidence>
<reference evidence="4" key="1">
    <citation type="submission" date="2018-08" db="EMBL/GenBank/DDBJ databases">
        <authorList>
            <person name="Khan S.A."/>
            <person name="J S.E."/>
        </authorList>
    </citation>
    <scope>NUCLEOTIDE SEQUENCE [LARGE SCALE GENOMIC DNA]</scope>
    <source>
        <strain evidence="4">PoM-212</strain>
    </source>
</reference>
<dbReference type="OrthoDB" id="8965954at2"/>
<accession>A0A3R8R1H2</accession>
<dbReference type="Pfam" id="PF13239">
    <property type="entry name" value="2TM"/>
    <property type="match status" value="1"/>
</dbReference>
<proteinExistence type="predicted"/>
<keyword evidence="1" id="KW-0812">Transmembrane</keyword>
<feature type="domain" description="2TM" evidence="2">
    <location>
        <begin position="13"/>
        <end position="102"/>
    </location>
</feature>
<comment type="caution">
    <text evidence="3">The sequence shown here is derived from an EMBL/GenBank/DDBJ whole genome shotgun (WGS) entry which is preliminary data.</text>
</comment>